<comment type="similarity">
    <text evidence="2">Belongs to the FAD-binding oxidoreductase/transferase type 4 family.</text>
</comment>
<dbReference type="EMBL" id="CP002547">
    <property type="protein sequence ID" value="ADY56802.1"/>
    <property type="molecule type" value="Genomic_DNA"/>
</dbReference>
<sequence>MSDIVSKLKSIVGDQNVETSNISQYLRGNEQPAAVVFPSSTEEVSKIVIAANEANVKINVGGKVVETKGLKGGIAVVMSKMSAIEEIDHENLTCWVQAGMNHQELVEKLASEKLYFAPEPYAVSTSSIAGCFAIGDTDSKAFNYLPTRTYILAYESVLPTGEIYKVGTKCIKCVSGYDMIHFIVGTRATLGIITKVLVKLLPVPKVTRAVIADMPSLNAAAVAFKSIQKRRILPTRMNAVSKALGNIMTETKGGALVFVDIESYPVSAADYAKTIEAELRIAGATATKIVEDKAEYDEVVAKWLLIREKVNLEQNTVKFTVGPAKVTNALSGLTGIVGNLDENPGVLVEGLNGKIAVFTKKPDADAVAINKVAMSFGGNISGLLGSQLRCKAYNDNEMLGEISRILNSVRSEFDPKGIMAPGIKL</sequence>
<dbReference type="GO" id="GO:0004458">
    <property type="term" value="F:D-lactate dehydrogenase (cytochrome) activity"/>
    <property type="evidence" value="ECO:0007669"/>
    <property type="project" value="UniProtKB-EC"/>
</dbReference>
<dbReference type="SUPFAM" id="SSF56176">
    <property type="entry name" value="FAD-binding/transporter-associated domain-like"/>
    <property type="match status" value="1"/>
</dbReference>
<gene>
    <name evidence="9" type="ordered locus">Sgly_2518</name>
</gene>
<dbReference type="HOGENOM" id="CLU_017779_9_2_9"/>
<dbReference type="Gene3D" id="3.30.465.10">
    <property type="match status" value="1"/>
</dbReference>
<keyword evidence="6" id="KW-0560">Oxidoreductase</keyword>
<dbReference type="PROSITE" id="PS51387">
    <property type="entry name" value="FAD_PCMH"/>
    <property type="match status" value="1"/>
</dbReference>
<keyword evidence="3" id="KW-0285">Flavoprotein</keyword>
<dbReference type="RefSeq" id="WP_013625667.1">
    <property type="nucleotide sequence ID" value="NC_015172.1"/>
</dbReference>
<dbReference type="GO" id="GO:1903457">
    <property type="term" value="P:lactate catabolic process"/>
    <property type="evidence" value="ECO:0007669"/>
    <property type="project" value="TreeGrafter"/>
</dbReference>
<protein>
    <recommendedName>
        <fullName evidence="7">D-lactate dehydrogenase (cytochrome)</fullName>
        <ecNumber evidence="7">1.1.2.4</ecNumber>
    </recommendedName>
</protein>
<dbReference type="OrthoDB" id="9767256at2"/>
<dbReference type="InterPro" id="IPR004113">
    <property type="entry name" value="FAD-bd_oxidored_4_C"/>
</dbReference>
<evidence type="ECO:0000259" key="8">
    <source>
        <dbReference type="PROSITE" id="PS51387"/>
    </source>
</evidence>
<evidence type="ECO:0000256" key="3">
    <source>
        <dbReference type="ARBA" id="ARBA00022630"/>
    </source>
</evidence>
<evidence type="ECO:0000256" key="5">
    <source>
        <dbReference type="ARBA" id="ARBA00022946"/>
    </source>
</evidence>
<accession>F0SW18</accession>
<dbReference type="InterPro" id="IPR016166">
    <property type="entry name" value="FAD-bd_PCMH"/>
</dbReference>
<dbReference type="AlphaFoldDB" id="F0SW18"/>
<dbReference type="GO" id="GO:0071949">
    <property type="term" value="F:FAD binding"/>
    <property type="evidence" value="ECO:0007669"/>
    <property type="project" value="InterPro"/>
</dbReference>
<reference evidence="10" key="2">
    <citation type="submission" date="2011-02" db="EMBL/GenBank/DDBJ databases">
        <title>The complete genome of Syntrophobotulus glycolicus DSM 8271.</title>
        <authorList>
            <person name="Lucas S."/>
            <person name="Copeland A."/>
            <person name="Lapidus A."/>
            <person name="Bruce D."/>
            <person name="Goodwin L."/>
            <person name="Pitluck S."/>
            <person name="Kyrpides N."/>
            <person name="Mavromatis K."/>
            <person name="Pagani I."/>
            <person name="Ivanova N."/>
            <person name="Mikhailova N."/>
            <person name="Chertkov O."/>
            <person name="Held B."/>
            <person name="Detter J.C."/>
            <person name="Tapia R."/>
            <person name="Han C."/>
            <person name="Land M."/>
            <person name="Hauser L."/>
            <person name="Markowitz V."/>
            <person name="Cheng J.-F."/>
            <person name="Hugenholtz P."/>
            <person name="Woyke T."/>
            <person name="Wu D."/>
            <person name="Spring S."/>
            <person name="Schroeder M."/>
            <person name="Brambilla E."/>
            <person name="Klenk H.-P."/>
            <person name="Eisen J.A."/>
        </authorList>
    </citation>
    <scope>NUCLEOTIDE SEQUENCE [LARGE SCALE GENOMIC DNA]</scope>
    <source>
        <strain evidence="10">DSM 8271 / FlGlyR</strain>
    </source>
</reference>
<feature type="domain" description="FAD-binding PCMH-type" evidence="8">
    <location>
        <begin position="28"/>
        <end position="203"/>
    </location>
</feature>
<name>F0SW18_SYNGF</name>
<comment type="cofactor">
    <cofactor evidence="1">
        <name>FAD</name>
        <dbReference type="ChEBI" id="CHEBI:57692"/>
    </cofactor>
</comment>
<evidence type="ECO:0000256" key="6">
    <source>
        <dbReference type="ARBA" id="ARBA00023002"/>
    </source>
</evidence>
<dbReference type="eggNOG" id="COG0277">
    <property type="taxonomic scope" value="Bacteria"/>
</dbReference>
<evidence type="ECO:0000256" key="7">
    <source>
        <dbReference type="ARBA" id="ARBA00038897"/>
    </source>
</evidence>
<dbReference type="InterPro" id="IPR036318">
    <property type="entry name" value="FAD-bd_PCMH-like_sf"/>
</dbReference>
<evidence type="ECO:0000256" key="1">
    <source>
        <dbReference type="ARBA" id="ARBA00001974"/>
    </source>
</evidence>
<evidence type="ECO:0000313" key="9">
    <source>
        <dbReference type="EMBL" id="ADY56802.1"/>
    </source>
</evidence>
<proteinExistence type="inferred from homology"/>
<evidence type="ECO:0000256" key="4">
    <source>
        <dbReference type="ARBA" id="ARBA00022827"/>
    </source>
</evidence>
<dbReference type="Pfam" id="PF01565">
    <property type="entry name" value="FAD_binding_4"/>
    <property type="match status" value="1"/>
</dbReference>
<dbReference type="KEGG" id="sgy:Sgly_2518"/>
<dbReference type="InterPro" id="IPR016169">
    <property type="entry name" value="FAD-bd_PCMH_sub2"/>
</dbReference>
<keyword evidence="10" id="KW-1185">Reference proteome</keyword>
<dbReference type="SUPFAM" id="SSF55103">
    <property type="entry name" value="FAD-linked oxidases, C-terminal domain"/>
    <property type="match status" value="1"/>
</dbReference>
<organism evidence="9 10">
    <name type="scientific">Syntrophobotulus glycolicus (strain DSM 8271 / FlGlyR)</name>
    <dbReference type="NCBI Taxonomy" id="645991"/>
    <lineage>
        <taxon>Bacteria</taxon>
        <taxon>Bacillati</taxon>
        <taxon>Bacillota</taxon>
        <taxon>Clostridia</taxon>
        <taxon>Eubacteriales</taxon>
        <taxon>Desulfitobacteriaceae</taxon>
        <taxon>Syntrophobotulus</taxon>
    </lineage>
</organism>
<dbReference type="EC" id="1.1.2.4" evidence="7"/>
<dbReference type="GO" id="GO:0008720">
    <property type="term" value="F:D-lactate dehydrogenase (NAD+) activity"/>
    <property type="evidence" value="ECO:0007669"/>
    <property type="project" value="TreeGrafter"/>
</dbReference>
<dbReference type="InterPro" id="IPR016164">
    <property type="entry name" value="FAD-linked_Oxase-like_C"/>
</dbReference>
<reference evidence="9 10" key="1">
    <citation type="journal article" date="2011" name="Stand. Genomic Sci.">
        <title>Complete genome sequence of Syntrophobotulus glycolicus type strain (FlGlyR).</title>
        <authorList>
            <person name="Han C."/>
            <person name="Mwirichia R."/>
            <person name="Chertkov O."/>
            <person name="Held B."/>
            <person name="Lapidus A."/>
            <person name="Nolan M."/>
            <person name="Lucas S."/>
            <person name="Hammon N."/>
            <person name="Deshpande S."/>
            <person name="Cheng J.F."/>
            <person name="Tapia R."/>
            <person name="Goodwin L."/>
            <person name="Pitluck S."/>
            <person name="Huntemann M."/>
            <person name="Liolios K."/>
            <person name="Ivanova N."/>
            <person name="Pagani I."/>
            <person name="Mavromatis K."/>
            <person name="Ovchinikova G."/>
            <person name="Pati A."/>
            <person name="Chen A."/>
            <person name="Palaniappan K."/>
            <person name="Land M."/>
            <person name="Hauser L."/>
            <person name="Brambilla E.M."/>
            <person name="Rohde M."/>
            <person name="Spring S."/>
            <person name="Sikorski J."/>
            <person name="Goker M."/>
            <person name="Woyke T."/>
            <person name="Bristow J."/>
            <person name="Eisen J.A."/>
            <person name="Markowitz V."/>
            <person name="Hugenholtz P."/>
            <person name="Kyrpides N.C."/>
            <person name="Klenk H.P."/>
            <person name="Detter J.C."/>
        </authorList>
    </citation>
    <scope>NUCLEOTIDE SEQUENCE [LARGE SCALE GENOMIC DNA]</scope>
    <source>
        <strain evidence="10">DSM 8271 / FlGlyR</strain>
    </source>
</reference>
<dbReference type="Proteomes" id="UP000007488">
    <property type="component" value="Chromosome"/>
</dbReference>
<dbReference type="PANTHER" id="PTHR11748">
    <property type="entry name" value="D-LACTATE DEHYDROGENASE"/>
    <property type="match status" value="1"/>
</dbReference>
<dbReference type="PANTHER" id="PTHR11748:SF111">
    <property type="entry name" value="D-LACTATE DEHYDROGENASE, MITOCHONDRIAL-RELATED"/>
    <property type="match status" value="1"/>
</dbReference>
<keyword evidence="5" id="KW-0809">Transit peptide</keyword>
<keyword evidence="4" id="KW-0274">FAD</keyword>
<evidence type="ECO:0000313" key="10">
    <source>
        <dbReference type="Proteomes" id="UP000007488"/>
    </source>
</evidence>
<dbReference type="InterPro" id="IPR006094">
    <property type="entry name" value="Oxid_FAD_bind_N"/>
</dbReference>
<dbReference type="STRING" id="645991.Sgly_2518"/>
<dbReference type="Pfam" id="PF02913">
    <property type="entry name" value="FAD-oxidase_C"/>
    <property type="match status" value="2"/>
</dbReference>
<evidence type="ECO:0000256" key="2">
    <source>
        <dbReference type="ARBA" id="ARBA00008000"/>
    </source>
</evidence>